<comment type="cofactor">
    <cofactor evidence="1">
        <name>Mg(2+)</name>
        <dbReference type="ChEBI" id="CHEBI:18420"/>
    </cofactor>
</comment>
<dbReference type="AlphaFoldDB" id="A0AAD9VBM0"/>
<feature type="domain" description="Mab-21-like nucleotidyltransferase" evidence="4">
    <location>
        <begin position="195"/>
        <end position="367"/>
    </location>
</feature>
<keyword evidence="7" id="KW-1185">Reference proteome</keyword>
<dbReference type="Pfam" id="PF20266">
    <property type="entry name" value="Mab-21_C"/>
    <property type="match status" value="1"/>
</dbReference>
<dbReference type="Gene3D" id="3.30.460.90">
    <property type="match status" value="1"/>
</dbReference>
<dbReference type="PANTHER" id="PTHR10656:SF69">
    <property type="entry name" value="MAB-21-LIKE HHH_H2TH-LIKE DOMAIN-CONTAINING PROTEIN"/>
    <property type="match status" value="1"/>
</dbReference>
<name>A0AAD9VBM0_ACRCE</name>
<evidence type="ECO:0000256" key="1">
    <source>
        <dbReference type="ARBA" id="ARBA00001946"/>
    </source>
</evidence>
<keyword evidence="3" id="KW-0067">ATP-binding</keyword>
<dbReference type="SMART" id="SM01265">
    <property type="entry name" value="Mab-21"/>
    <property type="match status" value="1"/>
</dbReference>
<dbReference type="EMBL" id="JARQWQ010000012">
    <property type="protein sequence ID" value="KAK2568456.1"/>
    <property type="molecule type" value="Genomic_DNA"/>
</dbReference>
<evidence type="ECO:0000313" key="7">
    <source>
        <dbReference type="Proteomes" id="UP001249851"/>
    </source>
</evidence>
<gene>
    <name evidence="6" type="ORF">P5673_007499</name>
</gene>
<comment type="caution">
    <text evidence="6">The sequence shown here is derived from an EMBL/GenBank/DDBJ whole genome shotgun (WGS) entry which is preliminary data.</text>
</comment>
<proteinExistence type="inferred from homology"/>
<dbReference type="PANTHER" id="PTHR10656">
    <property type="entry name" value="CELL FATE DETERMINING PROTEIN MAB21-RELATED"/>
    <property type="match status" value="1"/>
</dbReference>
<evidence type="ECO:0000256" key="3">
    <source>
        <dbReference type="ARBA" id="ARBA00022840"/>
    </source>
</evidence>
<sequence length="509" mass="58882">MDGQVEIEDLWRFAESNENHFPIFRKFFEEVDDPSVRSKLVISTLDANSFFQRHIADLGFSSREEIDEENKQQTRSLLSRVEHLHEAATEARKDSDFVSGLDLGKLQEGLVEIFLCCLDQDWSNILGLYKNVSMFETLIKHLLRDDPNVSWLRWQLDLTGSLAEQAQVPDMSYREGICSMNVYPEYDIMLSVLNVTLSLSERSIIYTDHPGFVHLYVPTLPKGNENLLKLMTLRDSKYYFSALNFKNAIYRMVSELKMTSDQSMGLEMEDFELKIGPHGPAIQMDEAYSDDESPFLSYDVVPAIRFSSWPACCQEWAQRKRLWPPQTLVDEIIQEGFHLVPKVSSPQGDEELDWRFSFSKAEGKLMTAEGLGKRNYCYRIFKMAIKENISSTCSLLTSYHLKTLLLWASERQPPARWSDENLSVCFLGLLDDLLHSLLNGSCPHYFISDLNLFSNCSTDHLHYLARQVSAIRKYPLKHLKRPGEDPKEAYDNFIGAMKEWKDMDYDEIK</sequence>
<dbReference type="Gene3D" id="1.10.1410.40">
    <property type="match status" value="1"/>
</dbReference>
<dbReference type="InterPro" id="IPR024810">
    <property type="entry name" value="MAB21L/cGLR"/>
</dbReference>
<accession>A0AAD9VBM0</accession>
<reference evidence="6" key="1">
    <citation type="journal article" date="2023" name="G3 (Bethesda)">
        <title>Whole genome assembly and annotation of the endangered Caribbean coral Acropora cervicornis.</title>
        <authorList>
            <person name="Selwyn J.D."/>
            <person name="Vollmer S.V."/>
        </authorList>
    </citation>
    <scope>NUCLEOTIDE SEQUENCE</scope>
    <source>
        <strain evidence="6">K2</strain>
    </source>
</reference>
<dbReference type="InterPro" id="IPR046903">
    <property type="entry name" value="Mab-21-like_nuc_Trfase"/>
</dbReference>
<feature type="domain" description="Mab-21-like HhH/H2TH-like" evidence="5">
    <location>
        <begin position="374"/>
        <end position="469"/>
    </location>
</feature>
<comment type="similarity">
    <text evidence="2">Belongs to the mab-21 family.</text>
</comment>
<organism evidence="6 7">
    <name type="scientific">Acropora cervicornis</name>
    <name type="common">Staghorn coral</name>
    <dbReference type="NCBI Taxonomy" id="6130"/>
    <lineage>
        <taxon>Eukaryota</taxon>
        <taxon>Metazoa</taxon>
        <taxon>Cnidaria</taxon>
        <taxon>Anthozoa</taxon>
        <taxon>Hexacorallia</taxon>
        <taxon>Scleractinia</taxon>
        <taxon>Astrocoeniina</taxon>
        <taxon>Acroporidae</taxon>
        <taxon>Acropora</taxon>
    </lineage>
</organism>
<keyword evidence="3" id="KW-0547">Nucleotide-binding</keyword>
<dbReference type="InterPro" id="IPR046906">
    <property type="entry name" value="Mab-21_HhH/H2TH-like"/>
</dbReference>
<reference evidence="6" key="2">
    <citation type="journal article" date="2023" name="Science">
        <title>Genomic signatures of disease resistance in endangered staghorn corals.</title>
        <authorList>
            <person name="Vollmer S.V."/>
            <person name="Selwyn J.D."/>
            <person name="Despard B.A."/>
            <person name="Roesel C.L."/>
        </authorList>
    </citation>
    <scope>NUCLEOTIDE SEQUENCE</scope>
    <source>
        <strain evidence="6">K2</strain>
    </source>
</reference>
<dbReference type="GO" id="GO:0005524">
    <property type="term" value="F:ATP binding"/>
    <property type="evidence" value="ECO:0007669"/>
    <property type="project" value="UniProtKB-KW"/>
</dbReference>
<evidence type="ECO:0000313" key="6">
    <source>
        <dbReference type="EMBL" id="KAK2568456.1"/>
    </source>
</evidence>
<protein>
    <submittedName>
        <fullName evidence="6">Nucleotidyltransferase MB21D2</fullName>
    </submittedName>
</protein>
<dbReference type="GO" id="GO:0016779">
    <property type="term" value="F:nucleotidyltransferase activity"/>
    <property type="evidence" value="ECO:0007669"/>
    <property type="project" value="UniProtKB-ARBA"/>
</dbReference>
<evidence type="ECO:0000259" key="4">
    <source>
        <dbReference type="Pfam" id="PF03281"/>
    </source>
</evidence>
<dbReference type="Proteomes" id="UP001249851">
    <property type="component" value="Unassembled WGS sequence"/>
</dbReference>
<evidence type="ECO:0000256" key="2">
    <source>
        <dbReference type="ARBA" id="ARBA00008307"/>
    </source>
</evidence>
<dbReference type="Pfam" id="PF03281">
    <property type="entry name" value="Mab-21"/>
    <property type="match status" value="1"/>
</dbReference>
<evidence type="ECO:0000259" key="5">
    <source>
        <dbReference type="Pfam" id="PF20266"/>
    </source>
</evidence>